<dbReference type="Proteomes" id="UP001476247">
    <property type="component" value="Unassembled WGS sequence"/>
</dbReference>
<evidence type="ECO:0000313" key="3">
    <source>
        <dbReference type="Proteomes" id="UP001476247"/>
    </source>
</evidence>
<dbReference type="EMBL" id="BAABUJ010000014">
    <property type="protein sequence ID" value="GAA5799990.1"/>
    <property type="molecule type" value="Genomic_DNA"/>
</dbReference>
<evidence type="ECO:0000313" key="2">
    <source>
        <dbReference type="EMBL" id="GAA5799990.1"/>
    </source>
</evidence>
<protein>
    <submittedName>
        <fullName evidence="2">Uncharacterized protein</fullName>
    </submittedName>
</protein>
<feature type="region of interest" description="Disordered" evidence="1">
    <location>
        <begin position="48"/>
        <end position="68"/>
    </location>
</feature>
<organism evidence="2 3">
    <name type="scientific">Helicostylum pulchrum</name>
    <dbReference type="NCBI Taxonomy" id="562976"/>
    <lineage>
        <taxon>Eukaryota</taxon>
        <taxon>Fungi</taxon>
        <taxon>Fungi incertae sedis</taxon>
        <taxon>Mucoromycota</taxon>
        <taxon>Mucoromycotina</taxon>
        <taxon>Mucoromycetes</taxon>
        <taxon>Mucorales</taxon>
        <taxon>Mucorineae</taxon>
        <taxon>Mucoraceae</taxon>
        <taxon>Helicostylum</taxon>
    </lineage>
</organism>
<name>A0ABP9XZX7_9FUNG</name>
<gene>
    <name evidence="2" type="ORF">HPULCUR_005411</name>
</gene>
<evidence type="ECO:0000256" key="1">
    <source>
        <dbReference type="SAM" id="MobiDB-lite"/>
    </source>
</evidence>
<reference evidence="2 3" key="1">
    <citation type="submission" date="2024-04" db="EMBL/GenBank/DDBJ databases">
        <title>genome sequences of Mucor flavus KT1a and Helicostylum pulchrum KT1b strains isolation_sourced from the surface of a dry-aged beef.</title>
        <authorList>
            <person name="Toyotome T."/>
            <person name="Hosono M."/>
            <person name="Torimaru M."/>
            <person name="Fukuda K."/>
            <person name="Mikami N."/>
        </authorList>
    </citation>
    <scope>NUCLEOTIDE SEQUENCE [LARGE SCALE GENOMIC DNA]</scope>
    <source>
        <strain evidence="2 3">KT1b</strain>
    </source>
</reference>
<comment type="caution">
    <text evidence="2">The sequence shown here is derived from an EMBL/GenBank/DDBJ whole genome shotgun (WGS) entry which is preliminary data.</text>
</comment>
<keyword evidence="3" id="KW-1185">Reference proteome</keyword>
<sequence>MEAMYQYQLEMVEKQVEHERLQILEDINQKTDFARRVIISEGSLNVSSTTKKRKEISPSYSETDETESDVEQNIGFKKIHLKKKISKLQSISDRQRASKKNLEDALSIDNQEDLDLDMMMIKKSICGD</sequence>
<proteinExistence type="predicted"/>
<accession>A0ABP9XZX7</accession>